<reference evidence="3 4" key="1">
    <citation type="submission" date="2019-10" db="EMBL/GenBank/DDBJ databases">
        <authorList>
            <person name="Palmer J.M."/>
        </authorList>
    </citation>
    <scope>NUCLEOTIDE SEQUENCE [LARGE SCALE GENOMIC DNA]</scope>
    <source>
        <strain evidence="3 4">TWF730</strain>
    </source>
</reference>
<dbReference type="EMBL" id="JAVHNS010000010">
    <property type="protein sequence ID" value="KAK6342072.1"/>
    <property type="molecule type" value="Genomic_DNA"/>
</dbReference>
<evidence type="ECO:0000313" key="4">
    <source>
        <dbReference type="Proteomes" id="UP001373714"/>
    </source>
</evidence>
<proteinExistence type="predicted"/>
<keyword evidence="4" id="KW-1185">Reference proteome</keyword>
<sequence length="568" mass="64460">MESLPVELLRRIASYTPYPTIHALSFTSHRLRAAVHDWQVYKSIVDNKVHLFTLEPESQILSEPSVKEKIEQRSWTKNPITPSVAANTAAKYAYADYRAYRMPAIISPWEPLYQGDGSEGDADPLRDFAKWGGVLAARGHPLIHGLLSDHQSLKLIERSEETSSLISPTHRYMLTFCTTAYLLSDTARYPPPSNSEPTDAFTSFLNTAVPHLDSRWKEVLLELSALNQSQFIMMPDGQVRTTSGQTYRDTQYEGDEVPRTKEDIDRLGTSINQKDTTNASVCSAFALLELCVRTVGVLGWIYRRLILDGPIPGFRVLRWEFGDEITEEQANEVKRRYDSRQLWGPPVASGIPFEKYMRLEEELGGDGAGFVWSHLEGMVNKGFLEDGKWMGFYTYDGMEHIDPAMIDIVFTVVNPKDVEPPPQREYEDSSDDNSDEEDDGQGGSVKGEAGELLEKEEKKLKETQEEPAKTPDVPVIAVKATARDNVGQFILWGKFYPRTGKVHLTKAYYKGDESGTMWNWTAFMTPFGIVGRWGERGYGGYIWLWKEDWYGNVEGNELANRLRHERQA</sequence>
<feature type="domain" description="F-box" evidence="2">
    <location>
        <begin position="1"/>
        <end position="44"/>
    </location>
</feature>
<name>A0AAV9UK36_9PEZI</name>
<protein>
    <recommendedName>
        <fullName evidence="2">F-box domain-containing protein</fullName>
    </recommendedName>
</protein>
<accession>A0AAV9UK36</accession>
<dbReference type="Pfam" id="PF00646">
    <property type="entry name" value="F-box"/>
    <property type="match status" value="1"/>
</dbReference>
<evidence type="ECO:0000313" key="3">
    <source>
        <dbReference type="EMBL" id="KAK6342072.1"/>
    </source>
</evidence>
<dbReference type="Proteomes" id="UP001373714">
    <property type="component" value="Unassembled WGS sequence"/>
</dbReference>
<organism evidence="3 4">
    <name type="scientific">Orbilia blumenaviensis</name>
    <dbReference type="NCBI Taxonomy" id="1796055"/>
    <lineage>
        <taxon>Eukaryota</taxon>
        <taxon>Fungi</taxon>
        <taxon>Dikarya</taxon>
        <taxon>Ascomycota</taxon>
        <taxon>Pezizomycotina</taxon>
        <taxon>Orbiliomycetes</taxon>
        <taxon>Orbiliales</taxon>
        <taxon>Orbiliaceae</taxon>
        <taxon>Orbilia</taxon>
    </lineage>
</organism>
<feature type="compositionally biased region" description="Basic and acidic residues" evidence="1">
    <location>
        <begin position="416"/>
        <end position="427"/>
    </location>
</feature>
<dbReference type="AlphaFoldDB" id="A0AAV9UK36"/>
<dbReference type="CDD" id="cd09917">
    <property type="entry name" value="F-box_SF"/>
    <property type="match status" value="1"/>
</dbReference>
<dbReference type="PROSITE" id="PS50181">
    <property type="entry name" value="FBOX"/>
    <property type="match status" value="1"/>
</dbReference>
<dbReference type="SUPFAM" id="SSF81383">
    <property type="entry name" value="F-box domain"/>
    <property type="match status" value="1"/>
</dbReference>
<evidence type="ECO:0000259" key="2">
    <source>
        <dbReference type="PROSITE" id="PS50181"/>
    </source>
</evidence>
<dbReference type="InterPro" id="IPR036047">
    <property type="entry name" value="F-box-like_dom_sf"/>
</dbReference>
<dbReference type="InterPro" id="IPR001810">
    <property type="entry name" value="F-box_dom"/>
</dbReference>
<feature type="region of interest" description="Disordered" evidence="1">
    <location>
        <begin position="415"/>
        <end position="452"/>
    </location>
</feature>
<evidence type="ECO:0000256" key="1">
    <source>
        <dbReference type="SAM" id="MobiDB-lite"/>
    </source>
</evidence>
<gene>
    <name evidence="3" type="ORF">TWF730_001554</name>
</gene>
<feature type="compositionally biased region" description="Acidic residues" evidence="1">
    <location>
        <begin position="428"/>
        <end position="440"/>
    </location>
</feature>
<comment type="caution">
    <text evidence="3">The sequence shown here is derived from an EMBL/GenBank/DDBJ whole genome shotgun (WGS) entry which is preliminary data.</text>
</comment>